<reference evidence="1 2" key="1">
    <citation type="journal article" date="2012" name="PLoS Pathog.">
        <title>Diverse lifestyles and strategies of plant pathogenesis encoded in the genomes of eighteen Dothideomycetes fungi.</title>
        <authorList>
            <person name="Ohm R.A."/>
            <person name="Feau N."/>
            <person name="Henrissat B."/>
            <person name="Schoch C.L."/>
            <person name="Horwitz B.A."/>
            <person name="Barry K.W."/>
            <person name="Condon B.J."/>
            <person name="Copeland A.C."/>
            <person name="Dhillon B."/>
            <person name="Glaser F."/>
            <person name="Hesse C.N."/>
            <person name="Kosti I."/>
            <person name="LaButti K."/>
            <person name="Lindquist E.A."/>
            <person name="Lucas S."/>
            <person name="Salamov A.A."/>
            <person name="Bradshaw R.E."/>
            <person name="Ciuffetti L."/>
            <person name="Hamelin R.C."/>
            <person name="Kema G.H.J."/>
            <person name="Lawrence C."/>
            <person name="Scott J.A."/>
            <person name="Spatafora J.W."/>
            <person name="Turgeon B.G."/>
            <person name="de Wit P.J.G.M."/>
            <person name="Zhong S."/>
            <person name="Goodwin S.B."/>
            <person name="Grigoriev I.V."/>
        </authorList>
    </citation>
    <scope>NUCLEOTIDE SEQUENCE [LARGE SCALE GENOMIC DNA]</scope>
    <source>
        <strain evidence="1 2">CIRAD86</strain>
    </source>
</reference>
<protein>
    <submittedName>
        <fullName evidence="1">Uncharacterized protein</fullName>
    </submittedName>
</protein>
<keyword evidence="2" id="KW-1185">Reference proteome</keyword>
<dbReference type="HOGENOM" id="CLU_1993606_0_0_1"/>
<dbReference type="AlphaFoldDB" id="M3AZ59"/>
<dbReference type="RefSeq" id="XP_007927830.1">
    <property type="nucleotide sequence ID" value="XM_007929639.1"/>
</dbReference>
<gene>
    <name evidence="1" type="ORF">MYCFIDRAFT_176019</name>
</gene>
<dbReference type="GeneID" id="19333483"/>
<dbReference type="VEuPathDB" id="FungiDB:MYCFIDRAFT_176019"/>
<sequence>MLPFLNNQLRYIEVLQILACNRRGLASLAFKIFTDPILPYHETTPNTEHHAGDQCACSGVQGHGHLCHWGYGLQCAKICVSVRIIYLRKFLFLFFFFQICFLEMSSTDSECICTAQDATSTGTCG</sequence>
<name>M3AZ59_PSEFD</name>
<proteinExistence type="predicted"/>
<evidence type="ECO:0000313" key="2">
    <source>
        <dbReference type="Proteomes" id="UP000016932"/>
    </source>
</evidence>
<evidence type="ECO:0000313" key="1">
    <source>
        <dbReference type="EMBL" id="EME82473.1"/>
    </source>
</evidence>
<dbReference type="KEGG" id="pfj:MYCFIDRAFT_176019"/>
<dbReference type="EMBL" id="KB446559">
    <property type="protein sequence ID" value="EME82473.1"/>
    <property type="molecule type" value="Genomic_DNA"/>
</dbReference>
<dbReference type="Proteomes" id="UP000016932">
    <property type="component" value="Unassembled WGS sequence"/>
</dbReference>
<organism evidence="1 2">
    <name type="scientific">Pseudocercospora fijiensis (strain CIRAD86)</name>
    <name type="common">Black leaf streak disease fungus</name>
    <name type="synonym">Mycosphaerella fijiensis</name>
    <dbReference type="NCBI Taxonomy" id="383855"/>
    <lineage>
        <taxon>Eukaryota</taxon>
        <taxon>Fungi</taxon>
        <taxon>Dikarya</taxon>
        <taxon>Ascomycota</taxon>
        <taxon>Pezizomycotina</taxon>
        <taxon>Dothideomycetes</taxon>
        <taxon>Dothideomycetidae</taxon>
        <taxon>Mycosphaerellales</taxon>
        <taxon>Mycosphaerellaceae</taxon>
        <taxon>Pseudocercospora</taxon>
    </lineage>
</organism>
<accession>M3AZ59</accession>